<sequence>MNLLATAIGGACLTLAGHAAAIDFATGDSRPLSEPVVPATCKLLRAGRTASDRQFDPTLESAPPDTQAIQAALNGCIGKHGSVLLTAGSGDAFLTGPLSIPAGVTLVVDQGVTVYGSRNPADYGSGCGTAGARSGSCLPLIAIKGAGSGLMGIRRNGSQGTIDGRGDLPMLGKTTTWWEFGEAAKNAGQVQNSPDLIKVQNSTAFTLYDINLINAAYFHFFAHIVDDLTIWGVRVKSPATSPNTDGLDLDSVTNASLVDNDVMGGDDCVAIKTIASTSGNITVRDNRCYGTHGISIGSEVMFGVNNVLVDNNVITATDDAGNHSTDNNGLRIKTSIVKGGPVSLITYRNTCLFGVTSPLVINPFYASGTGGTKPSFKEIVVNGLRTTADAGLKGKGWILKGYDAQTPLDLVLANLATGNKSVSASDAQIGLVNSDLTPTGTGVTTGPVQVSGAIPACSTAPHFPAL</sequence>
<dbReference type="PANTHER" id="PTHR31339">
    <property type="entry name" value="PECTIN LYASE-RELATED"/>
    <property type="match status" value="1"/>
</dbReference>
<dbReference type="RefSeq" id="WP_252164203.1">
    <property type="nucleotide sequence ID" value="NZ_CP094827.1"/>
</dbReference>
<evidence type="ECO:0000313" key="7">
    <source>
        <dbReference type="Proteomes" id="UP001058381"/>
    </source>
</evidence>
<evidence type="ECO:0000313" key="6">
    <source>
        <dbReference type="EMBL" id="UXA66884.1"/>
    </source>
</evidence>
<feature type="chain" id="PRO_5040327062" evidence="5">
    <location>
        <begin position="22"/>
        <end position="466"/>
    </location>
</feature>
<accession>A0A9Q9MTT2</accession>
<dbReference type="GO" id="GO:0004650">
    <property type="term" value="F:polygalacturonase activity"/>
    <property type="evidence" value="ECO:0007669"/>
    <property type="project" value="InterPro"/>
</dbReference>
<dbReference type="GO" id="GO:0005975">
    <property type="term" value="P:carbohydrate metabolic process"/>
    <property type="evidence" value="ECO:0007669"/>
    <property type="project" value="InterPro"/>
</dbReference>
<name>A0A9Q9MTT2_9XANT</name>
<evidence type="ECO:0000256" key="2">
    <source>
        <dbReference type="ARBA" id="ARBA00022801"/>
    </source>
</evidence>
<evidence type="ECO:0000256" key="3">
    <source>
        <dbReference type="ARBA" id="ARBA00023295"/>
    </source>
</evidence>
<keyword evidence="3 4" id="KW-0326">Glycosidase</keyword>
<organism evidence="6 7">
    <name type="scientific">Xanthomonas prunicola</name>
    <dbReference type="NCBI Taxonomy" id="2053930"/>
    <lineage>
        <taxon>Bacteria</taxon>
        <taxon>Pseudomonadati</taxon>
        <taxon>Pseudomonadota</taxon>
        <taxon>Gammaproteobacteria</taxon>
        <taxon>Lysobacterales</taxon>
        <taxon>Lysobacteraceae</taxon>
        <taxon>Xanthomonas</taxon>
    </lineage>
</organism>
<proteinExistence type="inferred from homology"/>
<evidence type="ECO:0000256" key="4">
    <source>
        <dbReference type="RuleBase" id="RU361169"/>
    </source>
</evidence>
<keyword evidence="5" id="KW-0732">Signal</keyword>
<dbReference type="Proteomes" id="UP001058381">
    <property type="component" value="Chromosome"/>
</dbReference>
<gene>
    <name evidence="6" type="ORF">M0D43_07840</name>
</gene>
<dbReference type="SUPFAM" id="SSF51126">
    <property type="entry name" value="Pectin lyase-like"/>
    <property type="match status" value="1"/>
</dbReference>
<dbReference type="Gene3D" id="2.160.20.10">
    <property type="entry name" value="Single-stranded right-handed beta-helix, Pectin lyase-like"/>
    <property type="match status" value="1"/>
</dbReference>
<dbReference type="InterPro" id="IPR000743">
    <property type="entry name" value="Glyco_hydro_28"/>
</dbReference>
<dbReference type="PANTHER" id="PTHR31339:SF9">
    <property type="entry name" value="PLASMIN AND FIBRONECTIN-BINDING PROTEIN A"/>
    <property type="match status" value="1"/>
</dbReference>
<dbReference type="SMART" id="SM00710">
    <property type="entry name" value="PbH1"/>
    <property type="match status" value="4"/>
</dbReference>
<feature type="signal peptide" evidence="5">
    <location>
        <begin position="1"/>
        <end position="21"/>
    </location>
</feature>
<dbReference type="GeneID" id="75151256"/>
<dbReference type="Pfam" id="PF00295">
    <property type="entry name" value="Glyco_hydro_28"/>
    <property type="match status" value="1"/>
</dbReference>
<keyword evidence="2 4" id="KW-0378">Hydrolase</keyword>
<dbReference type="EMBL" id="CP096142">
    <property type="protein sequence ID" value="UXA66884.1"/>
    <property type="molecule type" value="Genomic_DNA"/>
</dbReference>
<reference evidence="6" key="1">
    <citation type="submission" date="2022-04" db="EMBL/GenBank/DDBJ databases">
        <title>Xanthomonas prunicola pv. tritici, a pathogen causing a previously unreported foliar disease of wheat.</title>
        <authorList>
            <person name="Clavijo F."/>
            <person name="Curland R.D."/>
            <person name="Dill-Macky R."/>
            <person name="Pereyra S."/>
            <person name="Roman-Reyna V."/>
            <person name="Siri M.I."/>
        </authorList>
    </citation>
    <scope>NUCLEOTIDE SEQUENCE</scope>
    <source>
        <strain evidence="6">CIX249</strain>
    </source>
</reference>
<dbReference type="AlphaFoldDB" id="A0A9Q9MTT2"/>
<dbReference type="InterPro" id="IPR011050">
    <property type="entry name" value="Pectin_lyase_fold/virulence"/>
</dbReference>
<protein>
    <submittedName>
        <fullName evidence="6">Glycosyl hydrolase family 28 protein</fullName>
    </submittedName>
</protein>
<evidence type="ECO:0000256" key="5">
    <source>
        <dbReference type="SAM" id="SignalP"/>
    </source>
</evidence>
<dbReference type="InterPro" id="IPR051801">
    <property type="entry name" value="GH28_Enzymes"/>
</dbReference>
<dbReference type="InterPro" id="IPR012334">
    <property type="entry name" value="Pectin_lyas_fold"/>
</dbReference>
<dbReference type="InterPro" id="IPR006626">
    <property type="entry name" value="PbH1"/>
</dbReference>
<evidence type="ECO:0000256" key="1">
    <source>
        <dbReference type="ARBA" id="ARBA00008834"/>
    </source>
</evidence>
<comment type="similarity">
    <text evidence="1 4">Belongs to the glycosyl hydrolase 28 family.</text>
</comment>